<evidence type="ECO:0000313" key="4">
    <source>
        <dbReference type="EMBL" id="EXJ95473.1"/>
    </source>
</evidence>
<dbReference type="STRING" id="1182541.W9YSG7"/>
<dbReference type="GO" id="GO:0045944">
    <property type="term" value="P:positive regulation of transcription by RNA polymerase II"/>
    <property type="evidence" value="ECO:0007669"/>
    <property type="project" value="TreeGrafter"/>
</dbReference>
<dbReference type="GeneID" id="19155501"/>
<dbReference type="InterPro" id="IPR021858">
    <property type="entry name" value="Fun_TF"/>
</dbReference>
<dbReference type="PANTHER" id="PTHR37534:SF24">
    <property type="entry name" value="MISCELLANEOUS ZN(II)2CYS6 TRANSCRIPTION FACTOR (EUROFUNG)-RELATED"/>
    <property type="match status" value="1"/>
</dbReference>
<dbReference type="EMBL" id="AMWN01000001">
    <property type="protein sequence ID" value="EXJ95473.1"/>
    <property type="molecule type" value="Genomic_DNA"/>
</dbReference>
<proteinExistence type="predicted"/>
<keyword evidence="2" id="KW-0539">Nucleus</keyword>
<dbReference type="HOGENOM" id="CLU_008719_5_0_1"/>
<sequence>MDADPPVAQFVSPGAVSNESTFDEYAANPRFQQLQTELRSWLFVGANSRAHTRENSPIAQTPESDQGIPGRQRQPGHQHLWDHVRDSADQITVARKIKYLHVWTTECAPWLDMFDQERHFGLQVPILAQDSAAVFHALLAVAARTAERRGGVEGSRDSLELYSQAISALTSSLDTNEPNVMVTACLLCVLEMMSVSPRDWRRHVEGCAALFASSGVNGFSRGLLQAVFWCYARMDLCGAIIADGAEATVLPIDNWVLLDGHHHHDDDRIHGSEGPPRQAITEQFLQRGLQSLDMYANYAVYLCAKVCDLLTRRTRCIELGEDNGCDYETFESEWSQLWQELQIWASERPKEMTPVKSTKTGTKGSPFPRIFFAHWAAISSNQIYHTACILMLEMKIGKLFDNPEPVHSELWHARRIVGISLTNPHPGCINNAIQPLYVAGKLFTHREEQAIIANLIDSIEGRTGWGSRWRIRDLEAVWGYRRGTFT</sequence>
<protein>
    <recommendedName>
        <fullName evidence="6">Transcription factor domain-containing protein</fullName>
    </recommendedName>
</protein>
<feature type="compositionally biased region" description="Polar residues" evidence="3">
    <location>
        <begin position="55"/>
        <end position="64"/>
    </location>
</feature>
<evidence type="ECO:0000256" key="2">
    <source>
        <dbReference type="ARBA" id="ARBA00023242"/>
    </source>
</evidence>
<dbReference type="Pfam" id="PF11951">
    <property type="entry name" value="Fungal_trans_2"/>
    <property type="match status" value="1"/>
</dbReference>
<gene>
    <name evidence="4" type="ORF">A1O1_00595</name>
</gene>
<keyword evidence="5" id="KW-1185">Reference proteome</keyword>
<comment type="subcellular location">
    <subcellularLocation>
        <location evidence="1">Nucleus</location>
    </subcellularLocation>
</comment>
<evidence type="ECO:0008006" key="6">
    <source>
        <dbReference type="Google" id="ProtNLM"/>
    </source>
</evidence>
<dbReference type="OrthoDB" id="415590at2759"/>
<name>W9YSG7_9EURO</name>
<feature type="region of interest" description="Disordered" evidence="3">
    <location>
        <begin position="52"/>
        <end position="77"/>
    </location>
</feature>
<organism evidence="4 5">
    <name type="scientific">Capronia coronata CBS 617.96</name>
    <dbReference type="NCBI Taxonomy" id="1182541"/>
    <lineage>
        <taxon>Eukaryota</taxon>
        <taxon>Fungi</taxon>
        <taxon>Dikarya</taxon>
        <taxon>Ascomycota</taxon>
        <taxon>Pezizomycotina</taxon>
        <taxon>Eurotiomycetes</taxon>
        <taxon>Chaetothyriomycetidae</taxon>
        <taxon>Chaetothyriales</taxon>
        <taxon>Herpotrichiellaceae</taxon>
        <taxon>Capronia</taxon>
    </lineage>
</organism>
<evidence type="ECO:0000256" key="1">
    <source>
        <dbReference type="ARBA" id="ARBA00004123"/>
    </source>
</evidence>
<dbReference type="GO" id="GO:0005634">
    <property type="term" value="C:nucleus"/>
    <property type="evidence" value="ECO:0007669"/>
    <property type="project" value="UniProtKB-SubCell"/>
</dbReference>
<dbReference type="Proteomes" id="UP000019484">
    <property type="component" value="Unassembled WGS sequence"/>
</dbReference>
<evidence type="ECO:0000256" key="3">
    <source>
        <dbReference type="SAM" id="MobiDB-lite"/>
    </source>
</evidence>
<accession>W9YSG7</accession>
<reference evidence="4 5" key="1">
    <citation type="submission" date="2013-03" db="EMBL/GenBank/DDBJ databases">
        <title>The Genome Sequence of Capronia coronata CBS 617.96.</title>
        <authorList>
            <consortium name="The Broad Institute Genomics Platform"/>
            <person name="Cuomo C."/>
            <person name="de Hoog S."/>
            <person name="Gorbushina A."/>
            <person name="Walker B."/>
            <person name="Young S.K."/>
            <person name="Zeng Q."/>
            <person name="Gargeya S."/>
            <person name="Fitzgerald M."/>
            <person name="Haas B."/>
            <person name="Abouelleil A."/>
            <person name="Allen A.W."/>
            <person name="Alvarado L."/>
            <person name="Arachchi H.M."/>
            <person name="Berlin A.M."/>
            <person name="Chapman S.B."/>
            <person name="Gainer-Dewar J."/>
            <person name="Goldberg J."/>
            <person name="Griggs A."/>
            <person name="Gujja S."/>
            <person name="Hansen M."/>
            <person name="Howarth C."/>
            <person name="Imamovic A."/>
            <person name="Ireland A."/>
            <person name="Larimer J."/>
            <person name="McCowan C."/>
            <person name="Murphy C."/>
            <person name="Pearson M."/>
            <person name="Poon T.W."/>
            <person name="Priest M."/>
            <person name="Roberts A."/>
            <person name="Saif S."/>
            <person name="Shea T."/>
            <person name="Sisk P."/>
            <person name="Sykes S."/>
            <person name="Wortman J."/>
            <person name="Nusbaum C."/>
            <person name="Birren B."/>
        </authorList>
    </citation>
    <scope>NUCLEOTIDE SEQUENCE [LARGE SCALE GENOMIC DNA]</scope>
    <source>
        <strain evidence="4 5">CBS 617.96</strain>
    </source>
</reference>
<dbReference type="RefSeq" id="XP_007719702.1">
    <property type="nucleotide sequence ID" value="XM_007721512.1"/>
</dbReference>
<dbReference type="AlphaFoldDB" id="W9YSG7"/>
<comment type="caution">
    <text evidence="4">The sequence shown here is derived from an EMBL/GenBank/DDBJ whole genome shotgun (WGS) entry which is preliminary data.</text>
</comment>
<dbReference type="GO" id="GO:0003700">
    <property type="term" value="F:DNA-binding transcription factor activity"/>
    <property type="evidence" value="ECO:0007669"/>
    <property type="project" value="TreeGrafter"/>
</dbReference>
<evidence type="ECO:0000313" key="5">
    <source>
        <dbReference type="Proteomes" id="UP000019484"/>
    </source>
</evidence>
<dbReference type="eggNOG" id="ENOG502QRH3">
    <property type="taxonomic scope" value="Eukaryota"/>
</dbReference>
<dbReference type="PANTHER" id="PTHR37534">
    <property type="entry name" value="TRANSCRIPTIONAL ACTIVATOR PROTEIN UGA3"/>
    <property type="match status" value="1"/>
</dbReference>
<dbReference type="GO" id="GO:0000976">
    <property type="term" value="F:transcription cis-regulatory region binding"/>
    <property type="evidence" value="ECO:0007669"/>
    <property type="project" value="TreeGrafter"/>
</dbReference>